<dbReference type="GeneID" id="301329235"/>
<protein>
    <submittedName>
        <fullName evidence="2">Uncharacterized protein</fullName>
    </submittedName>
</protein>
<feature type="region of interest" description="Disordered" evidence="1">
    <location>
        <begin position="61"/>
        <end position="87"/>
    </location>
</feature>
<evidence type="ECO:0000313" key="2">
    <source>
        <dbReference type="EMBL" id="WAU02064.1"/>
    </source>
</evidence>
<dbReference type="EMBL" id="CP114203">
    <property type="protein sequence ID" value="WAU02064.1"/>
    <property type="molecule type" value="Genomic_DNA"/>
</dbReference>
<organism evidence="2 3">
    <name type="scientific">Streptomyces nigrescens</name>
    <dbReference type="NCBI Taxonomy" id="1920"/>
    <lineage>
        <taxon>Bacteria</taxon>
        <taxon>Bacillati</taxon>
        <taxon>Actinomycetota</taxon>
        <taxon>Actinomycetes</taxon>
        <taxon>Kitasatosporales</taxon>
        <taxon>Streptomycetaceae</taxon>
        <taxon>Streptomyces</taxon>
    </lineage>
</organism>
<sequence length="87" mass="9996">MTQFVEEQQLHGEDASVLDFELEQRDLVRVARTFGGTPDVYLTDAGRAAIHRLKKLRLDRAARRPPSLHHGRLPAVAVRHRRRPEAH</sequence>
<proteinExistence type="predicted"/>
<dbReference type="RefSeq" id="WP_277410244.1">
    <property type="nucleotide sequence ID" value="NZ_CP114203.1"/>
</dbReference>
<reference evidence="2 3" key="1">
    <citation type="submission" date="2022-12" db="EMBL/GenBank/DDBJ databases">
        <authorList>
            <person name="Ruckert C."/>
            <person name="Busche T."/>
            <person name="Kalinowski J."/>
            <person name="Wittmann C."/>
        </authorList>
    </citation>
    <scope>NUCLEOTIDE SEQUENCE [LARGE SCALE GENOMIC DNA]</scope>
    <source>
        <strain evidence="2 3">DSM 40276</strain>
    </source>
</reference>
<gene>
    <name evidence="2" type="ORF">STRNI_000014</name>
</gene>
<feature type="compositionally biased region" description="Basic residues" evidence="1">
    <location>
        <begin position="66"/>
        <end position="87"/>
    </location>
</feature>
<evidence type="ECO:0000313" key="3">
    <source>
        <dbReference type="Proteomes" id="UP001210169"/>
    </source>
</evidence>
<name>A0ABY7ITE1_STRNI</name>
<keyword evidence="3" id="KW-1185">Reference proteome</keyword>
<accession>A0ABY7ITE1</accession>
<dbReference type="Proteomes" id="UP001210169">
    <property type="component" value="Chromosome"/>
</dbReference>
<evidence type="ECO:0000256" key="1">
    <source>
        <dbReference type="SAM" id="MobiDB-lite"/>
    </source>
</evidence>